<dbReference type="Pfam" id="PF20515">
    <property type="entry name" value="2OG-FeII_Oxy_6"/>
    <property type="match status" value="1"/>
</dbReference>
<evidence type="ECO:0000313" key="3">
    <source>
        <dbReference type="Proteomes" id="UP000037035"/>
    </source>
</evidence>
<evidence type="ECO:0000259" key="1">
    <source>
        <dbReference type="Pfam" id="PF20515"/>
    </source>
</evidence>
<dbReference type="AlphaFoldDB" id="A0A0L6U6M2"/>
<dbReference type="EMBL" id="LAVV01015332">
    <property type="protein sequence ID" value="KNZ43977.1"/>
    <property type="molecule type" value="Genomic_DNA"/>
</dbReference>
<name>A0A0L6U6M2_9BASI</name>
<comment type="caution">
    <text evidence="2">The sequence shown here is derived from an EMBL/GenBank/DDBJ whole genome shotgun (WGS) entry which is preliminary data.</text>
</comment>
<accession>A0A0L6U6M2</accession>
<organism evidence="2 3">
    <name type="scientific">Puccinia sorghi</name>
    <dbReference type="NCBI Taxonomy" id="27349"/>
    <lineage>
        <taxon>Eukaryota</taxon>
        <taxon>Fungi</taxon>
        <taxon>Dikarya</taxon>
        <taxon>Basidiomycota</taxon>
        <taxon>Pucciniomycotina</taxon>
        <taxon>Pucciniomycetes</taxon>
        <taxon>Pucciniales</taxon>
        <taxon>Pucciniaceae</taxon>
        <taxon>Puccinia</taxon>
    </lineage>
</organism>
<dbReference type="VEuPathDB" id="FungiDB:VP01_9656g1"/>
<proteinExistence type="predicted"/>
<dbReference type="InterPro" id="IPR046798">
    <property type="entry name" value="2OG-FeII_Oxy_6"/>
</dbReference>
<protein>
    <recommendedName>
        <fullName evidence="1">Tet-like 2OG-Fe(II) oxygenase domain-containing protein</fullName>
    </recommendedName>
</protein>
<evidence type="ECO:0000313" key="2">
    <source>
        <dbReference type="EMBL" id="KNZ43977.1"/>
    </source>
</evidence>
<reference evidence="2 3" key="1">
    <citation type="submission" date="2015-08" db="EMBL/GenBank/DDBJ databases">
        <title>Next Generation Sequencing and Analysis of the Genome of Puccinia sorghi L Schw, the Causal Agent of Maize Common Rust.</title>
        <authorList>
            <person name="Rochi L."/>
            <person name="Burguener G."/>
            <person name="Darino M."/>
            <person name="Turjanski A."/>
            <person name="Kreff E."/>
            <person name="Dieguez M.J."/>
            <person name="Sacco F."/>
        </authorList>
    </citation>
    <scope>NUCLEOTIDE SEQUENCE [LARGE SCALE GENOMIC DNA]</scope>
    <source>
        <strain evidence="2 3">RO10H11247</strain>
    </source>
</reference>
<feature type="domain" description="Tet-like 2OG-Fe(II) oxygenase" evidence="1">
    <location>
        <begin position="51"/>
        <end position="192"/>
    </location>
</feature>
<dbReference type="Proteomes" id="UP000037035">
    <property type="component" value="Unassembled WGS sequence"/>
</dbReference>
<feature type="non-terminal residue" evidence="2">
    <location>
        <position position="1"/>
    </location>
</feature>
<gene>
    <name evidence="2" type="ORF">VP01_9656g1</name>
</gene>
<sequence length="204" mass="23685">TCFISPHNQLAFCKFKFLPFSSMSPNERQGWEQLVCFFLVWEVLFCGKFSRNHSTMSIGAEDKASSFREANNLIATHLQELETGLPSMARIKYPTPYGPLDFASFFTFTRYNFHNKDHVDTDATTWNLVFWIPILNPLTSTENDPILADSGFHMIGGQFIFCNFQVYLDLNNVWVVTMCFFRSQDHTHQTLKRASPLWKEKLSQ</sequence>
<keyword evidence="3" id="KW-1185">Reference proteome</keyword>